<organism evidence="1 2">
    <name type="scientific">Thermosynechococcus sichuanensis E542</name>
    <dbReference type="NCBI Taxonomy" id="2016101"/>
    <lineage>
        <taxon>Bacteria</taxon>
        <taxon>Bacillati</taxon>
        <taxon>Cyanobacteriota</taxon>
        <taxon>Cyanophyceae</taxon>
        <taxon>Acaryochloridales</taxon>
        <taxon>Thermosynechococcaceae</taxon>
        <taxon>Thermosynechococcus</taxon>
        <taxon>Thermosynechococcus sichuanensis</taxon>
    </lineage>
</organism>
<dbReference type="EMBL" id="CP032152">
    <property type="protein sequence ID" value="AXY68025.1"/>
    <property type="molecule type" value="Genomic_DNA"/>
</dbReference>
<dbReference type="PANTHER" id="PTHR34235:SF3">
    <property type="entry name" value="SLR1203 PROTEIN"/>
    <property type="match status" value="1"/>
</dbReference>
<reference evidence="2" key="1">
    <citation type="submission" date="2018-09" db="EMBL/GenBank/DDBJ databases">
        <title>Complete genome sequence of thermophilic cyanobacteria strain Thermosynechococcus elongatus PKUAC-SCTE542.</title>
        <authorList>
            <person name="Liang Y."/>
            <person name="Tang J."/>
            <person name="Daroch M."/>
        </authorList>
    </citation>
    <scope>NUCLEOTIDE SEQUENCE [LARGE SCALE GENOMIC DNA]</scope>
    <source>
        <strain evidence="2">E542</strain>
    </source>
</reference>
<accession>A0A3B7MEK6</accession>
<protein>
    <submittedName>
        <fullName evidence="1">DUF29 domain-containing protein</fullName>
    </submittedName>
</protein>
<dbReference type="Proteomes" id="UP000261812">
    <property type="component" value="Chromosome"/>
</dbReference>
<dbReference type="KEGG" id="tsq:D3A95_07645"/>
<name>A0A3B7MEK6_9CYAN</name>
<evidence type="ECO:0000313" key="1">
    <source>
        <dbReference type="EMBL" id="AXY68025.1"/>
    </source>
</evidence>
<gene>
    <name evidence="1" type="ORF">D3A95_07645</name>
</gene>
<dbReference type="InterPro" id="IPR002636">
    <property type="entry name" value="DUF29"/>
</dbReference>
<dbReference type="PANTHER" id="PTHR34235">
    <property type="entry name" value="SLR1203 PROTEIN-RELATED"/>
    <property type="match status" value="1"/>
</dbReference>
<dbReference type="Gene3D" id="1.20.1220.20">
    <property type="entry name" value="Uncharcterised protein PF01724"/>
    <property type="match status" value="1"/>
</dbReference>
<dbReference type="AlphaFoldDB" id="A0A3B7MEK6"/>
<evidence type="ECO:0000313" key="2">
    <source>
        <dbReference type="Proteomes" id="UP000261812"/>
    </source>
</evidence>
<sequence length="111" mass="12863">MTSPIKTKPASLYLKIKYWDTEQEYCLRRWQRAVMNFRLPIQEILEASPSLTSFVQEIFVKQYRNGRKLFLSASGVSPHLIPDTPEFSLEQALDQNWLPWSPDATSEGTAQ</sequence>
<keyword evidence="2" id="KW-1185">Reference proteome</keyword>
<proteinExistence type="predicted"/>
<dbReference type="Pfam" id="PF01724">
    <property type="entry name" value="DUF29"/>
    <property type="match status" value="1"/>
</dbReference>
<dbReference type="RefSeq" id="WP_181494464.1">
    <property type="nucleotide sequence ID" value="NZ_CP032152.1"/>
</dbReference>